<proteinExistence type="predicted"/>
<sequence>MTRKIKSLLQIFFKKSLCFRFCHDKEIYITLSTFKSKHYFLTKRLYVFSLMKNFVFRTTPLYLPAT</sequence>
<dbReference type="EMBL" id="GEDG01017327">
    <property type="protein sequence ID" value="JAP21768.1"/>
    <property type="molecule type" value="Transcribed_RNA"/>
</dbReference>
<organism evidence="1">
    <name type="scientific">Solanum chacoense</name>
    <name type="common">Chaco potato</name>
    <dbReference type="NCBI Taxonomy" id="4108"/>
    <lineage>
        <taxon>Eukaryota</taxon>
        <taxon>Viridiplantae</taxon>
        <taxon>Streptophyta</taxon>
        <taxon>Embryophyta</taxon>
        <taxon>Tracheophyta</taxon>
        <taxon>Spermatophyta</taxon>
        <taxon>Magnoliopsida</taxon>
        <taxon>eudicotyledons</taxon>
        <taxon>Gunneridae</taxon>
        <taxon>Pentapetalae</taxon>
        <taxon>asterids</taxon>
        <taxon>lamiids</taxon>
        <taxon>Solanales</taxon>
        <taxon>Solanaceae</taxon>
        <taxon>Solanoideae</taxon>
        <taxon>Solaneae</taxon>
        <taxon>Solanum</taxon>
    </lineage>
</organism>
<protein>
    <submittedName>
        <fullName evidence="1">Putative ovule protein</fullName>
    </submittedName>
</protein>
<evidence type="ECO:0000313" key="1">
    <source>
        <dbReference type="EMBL" id="JAP21768.1"/>
    </source>
</evidence>
<reference evidence="1" key="1">
    <citation type="submission" date="2015-12" db="EMBL/GenBank/DDBJ databases">
        <title>Gene expression during late stages of embryo sac development: a critical building block for successful pollen-pistil interactions.</title>
        <authorList>
            <person name="Liu Y."/>
            <person name="Joly V."/>
            <person name="Sabar M."/>
            <person name="Matton D.P."/>
        </authorList>
    </citation>
    <scope>NUCLEOTIDE SEQUENCE</scope>
</reference>
<name>A0A0V0HNS5_SOLCH</name>
<dbReference type="AlphaFoldDB" id="A0A0V0HNS5"/>
<accession>A0A0V0HNS5</accession>